<dbReference type="AlphaFoldDB" id="A0A949TUT6"/>
<dbReference type="PANTHER" id="PTHR43540">
    <property type="entry name" value="PEROXYUREIDOACRYLATE/UREIDOACRYLATE AMIDOHYDROLASE-RELATED"/>
    <property type="match status" value="1"/>
</dbReference>
<gene>
    <name evidence="4" type="ORF">I6U48_00540</name>
</gene>
<dbReference type="InterPro" id="IPR050272">
    <property type="entry name" value="Isochorismatase-like_hydrls"/>
</dbReference>
<proteinExistence type="inferred from homology"/>
<protein>
    <submittedName>
        <fullName evidence="4">Cysteine hydrolase</fullName>
    </submittedName>
</protein>
<keyword evidence="2" id="KW-1133">Transmembrane helix</keyword>
<dbReference type="InterPro" id="IPR000868">
    <property type="entry name" value="Isochorismatase-like_dom"/>
</dbReference>
<accession>A0A949TUT6</accession>
<dbReference type="EMBL" id="JAEEGC010000003">
    <property type="protein sequence ID" value="MBV7271408.1"/>
    <property type="molecule type" value="Genomic_DNA"/>
</dbReference>
<comment type="similarity">
    <text evidence="1">Belongs to the isochorismatase family.</text>
</comment>
<keyword evidence="5" id="KW-1185">Reference proteome</keyword>
<keyword evidence="2" id="KW-0812">Transmembrane</keyword>
<keyword evidence="2" id="KW-0472">Membrane</keyword>
<feature type="transmembrane region" description="Helical" evidence="2">
    <location>
        <begin position="12"/>
        <end position="32"/>
    </location>
</feature>
<name>A0A949TUT6_9CLOT</name>
<evidence type="ECO:0000256" key="2">
    <source>
        <dbReference type="SAM" id="Phobius"/>
    </source>
</evidence>
<comment type="caution">
    <text evidence="4">The sequence shown here is derived from an EMBL/GenBank/DDBJ whole genome shotgun (WGS) entry which is preliminary data.</text>
</comment>
<dbReference type="Proteomes" id="UP000694308">
    <property type="component" value="Unassembled WGS sequence"/>
</dbReference>
<keyword evidence="4" id="KW-0378">Hydrolase</keyword>
<sequence>MRLKKIKIKLFVEIFSSLISIALLFRIALYLLPTHGEKIANYKNPNSALLVIDIQEDLTGKHAKSPYPYSNSEVFIDNVNSIIDIALEKKYKVIYIRQEFKNGLTDILLSKGILISGHAGTQFDSRLKLKSQNIFSKRQSDAFSNLELEKFLEKNQINNLYIVGLDANTCVYKTAKGGLNRNYKITVIENGVITLDMNKMNSIIKKYKKNNISVINSIDFINSN</sequence>
<evidence type="ECO:0000259" key="3">
    <source>
        <dbReference type="Pfam" id="PF00857"/>
    </source>
</evidence>
<evidence type="ECO:0000313" key="4">
    <source>
        <dbReference type="EMBL" id="MBV7271408.1"/>
    </source>
</evidence>
<evidence type="ECO:0000256" key="1">
    <source>
        <dbReference type="ARBA" id="ARBA00006336"/>
    </source>
</evidence>
<evidence type="ECO:0000313" key="5">
    <source>
        <dbReference type="Proteomes" id="UP000694308"/>
    </source>
</evidence>
<organism evidence="4 5">
    <name type="scientific">Clostridium thailandense</name>
    <dbReference type="NCBI Taxonomy" id="2794346"/>
    <lineage>
        <taxon>Bacteria</taxon>
        <taxon>Bacillati</taxon>
        <taxon>Bacillota</taxon>
        <taxon>Clostridia</taxon>
        <taxon>Eubacteriales</taxon>
        <taxon>Clostridiaceae</taxon>
        <taxon>Clostridium</taxon>
    </lineage>
</organism>
<dbReference type="CDD" id="cd00431">
    <property type="entry name" value="cysteine_hydrolases"/>
    <property type="match status" value="1"/>
</dbReference>
<reference evidence="4" key="1">
    <citation type="submission" date="2020-12" db="EMBL/GenBank/DDBJ databases">
        <title>Clostridium thailandense sp. nov., a novel acetogenic bacterium isolated from peat land soil in Thailand.</title>
        <authorList>
            <person name="Chaikitkaew S."/>
            <person name="Birkeland N.K."/>
        </authorList>
    </citation>
    <scope>NUCLEOTIDE SEQUENCE</scope>
    <source>
        <strain evidence="4">PL3</strain>
    </source>
</reference>
<dbReference type="Pfam" id="PF00857">
    <property type="entry name" value="Isochorismatase"/>
    <property type="match status" value="1"/>
</dbReference>
<dbReference type="GO" id="GO:0016787">
    <property type="term" value="F:hydrolase activity"/>
    <property type="evidence" value="ECO:0007669"/>
    <property type="project" value="UniProtKB-KW"/>
</dbReference>
<dbReference type="RefSeq" id="WP_218318446.1">
    <property type="nucleotide sequence ID" value="NZ_JAEEGC010000003.1"/>
</dbReference>
<feature type="domain" description="Isochorismatase-like" evidence="3">
    <location>
        <begin position="47"/>
        <end position="216"/>
    </location>
</feature>